<keyword evidence="3" id="KW-1185">Reference proteome</keyword>
<proteinExistence type="predicted"/>
<protein>
    <submittedName>
        <fullName evidence="2">C39 family peptidase</fullName>
    </submittedName>
</protein>
<evidence type="ECO:0000313" key="2">
    <source>
        <dbReference type="EMBL" id="MDA3730271.1"/>
    </source>
</evidence>
<sequence length="479" mass="55674">MKLKTIKKMILVMGMSSWLFNHTVTLYANDSITINSKITKINNIPVINQFPELPTGCEATALTMLLRYYGVDVTKQQVADSLPKEPVSYYKNGVRYGGDPNKGFVGNPYSKSSYGVFEKPILQVINKYLPERGENLTGKTLDQLLEVVKDGRPVMIWATINMLDVVYQQRWRLDTGEMFSWPGNEHALLLVGYDSTYIYLNDPYTGQEKKYKREVVENRYNTLGKRAVAILPEEKVLKLSVNGRVIEEVDAQEIIYKENKVFIPVSYLTYIMDDVSATYRDRIVYLDIKGREVQLDTRQNKMDIVFNEKKTTELSYEVNKGITRIELNGLTELLPITYSVQDEQLLMDVYKVLEISVDNELIVTEEGKDILLKDEHIFIPVSYISQFIDSFNYEYKDKKVYIQLEGQSYILEREQDYIDIVLEDGSVVPLHYWIEDGITRIELDALIQYMGYEYVIQDSTAFINRYLDEEENEEYEQCI</sequence>
<dbReference type="Pfam" id="PF13529">
    <property type="entry name" value="Peptidase_C39_2"/>
    <property type="match status" value="1"/>
</dbReference>
<dbReference type="AlphaFoldDB" id="A0AA42DK04"/>
<dbReference type="PANTHER" id="PTHR37806:SF1">
    <property type="entry name" value="PEPTIDASE C39-LIKE DOMAIN-CONTAINING PROTEIN"/>
    <property type="match status" value="1"/>
</dbReference>
<feature type="domain" description="Peptidase C39-like" evidence="1">
    <location>
        <begin position="43"/>
        <end position="204"/>
    </location>
</feature>
<dbReference type="Gene3D" id="3.90.70.10">
    <property type="entry name" value="Cysteine proteinases"/>
    <property type="match status" value="1"/>
</dbReference>
<organism evidence="2 3">
    <name type="scientific">Holtiella tumoricola</name>
    <dbReference type="NCBI Taxonomy" id="3018743"/>
    <lineage>
        <taxon>Bacteria</taxon>
        <taxon>Bacillati</taxon>
        <taxon>Bacillota</taxon>
        <taxon>Clostridia</taxon>
        <taxon>Lachnospirales</taxon>
        <taxon>Cellulosilyticaceae</taxon>
        <taxon>Holtiella</taxon>
    </lineage>
</organism>
<evidence type="ECO:0000259" key="1">
    <source>
        <dbReference type="Pfam" id="PF13529"/>
    </source>
</evidence>
<dbReference type="EMBL" id="JAQIFT010000010">
    <property type="protein sequence ID" value="MDA3730271.1"/>
    <property type="molecule type" value="Genomic_DNA"/>
</dbReference>
<comment type="caution">
    <text evidence="2">The sequence shown here is derived from an EMBL/GenBank/DDBJ whole genome shotgun (WGS) entry which is preliminary data.</text>
</comment>
<dbReference type="InterPro" id="IPR039564">
    <property type="entry name" value="Peptidase_C39-like"/>
</dbReference>
<accession>A0AA42DK04</accession>
<dbReference type="PANTHER" id="PTHR37806">
    <property type="entry name" value="LMO0724 PROTEIN"/>
    <property type="match status" value="1"/>
</dbReference>
<evidence type="ECO:0000313" key="3">
    <source>
        <dbReference type="Proteomes" id="UP001169242"/>
    </source>
</evidence>
<dbReference type="RefSeq" id="WP_271010945.1">
    <property type="nucleotide sequence ID" value="NZ_JAQIFT010000010.1"/>
</dbReference>
<reference evidence="2" key="1">
    <citation type="journal article" date="2023" name="Int. J. Syst. Evol. Microbiol.">
        <title>&lt;i&gt;Holtiella tumoricola&lt;/i&gt; gen. nov. sp. nov., isolated from a human clinical sample.</title>
        <authorList>
            <person name="Allen-Vercoe E."/>
            <person name="Daigneault M.C."/>
            <person name="Vancuren S.J."/>
            <person name="Cochrane K."/>
            <person name="O'Neal L.L."/>
            <person name="Sankaranarayanan K."/>
            <person name="Lawson P.A."/>
        </authorList>
    </citation>
    <scope>NUCLEOTIDE SEQUENCE</scope>
    <source>
        <strain evidence="2">CC70A</strain>
    </source>
</reference>
<gene>
    <name evidence="2" type="ORF">PBV87_01960</name>
</gene>
<dbReference type="Proteomes" id="UP001169242">
    <property type="component" value="Unassembled WGS sequence"/>
</dbReference>
<name>A0AA42DK04_9FIRM</name>